<evidence type="ECO:0000313" key="3">
    <source>
        <dbReference type="EMBL" id="KDQ24378.1"/>
    </source>
</evidence>
<comment type="subcellular location">
    <subcellularLocation>
        <location evidence="1">Nucleus</location>
    </subcellularLocation>
</comment>
<dbReference type="InParanoid" id="A0A067N8P7"/>
<dbReference type="OrthoDB" id="5419315at2759"/>
<dbReference type="PANTHER" id="PTHR37534">
    <property type="entry name" value="TRANSCRIPTIONAL ACTIVATOR PROTEIN UGA3"/>
    <property type="match status" value="1"/>
</dbReference>
<evidence type="ECO:0000256" key="1">
    <source>
        <dbReference type="ARBA" id="ARBA00004123"/>
    </source>
</evidence>
<evidence type="ECO:0000256" key="2">
    <source>
        <dbReference type="ARBA" id="ARBA00023242"/>
    </source>
</evidence>
<dbReference type="PANTHER" id="PTHR37534:SF46">
    <property type="entry name" value="ZN(II)2CYS6 TRANSCRIPTION FACTOR (EUROFUNG)"/>
    <property type="match status" value="1"/>
</dbReference>
<dbReference type="STRING" id="1137138.A0A067N8P7"/>
<dbReference type="EMBL" id="KL198011">
    <property type="protein sequence ID" value="KDQ24378.1"/>
    <property type="molecule type" value="Genomic_DNA"/>
</dbReference>
<dbReference type="Pfam" id="PF11951">
    <property type="entry name" value="Fungal_trans_2"/>
    <property type="match status" value="1"/>
</dbReference>
<gene>
    <name evidence="3" type="ORF">PLEOSDRAFT_1107306</name>
</gene>
<protein>
    <submittedName>
        <fullName evidence="3">Uncharacterized protein</fullName>
    </submittedName>
</protein>
<dbReference type="VEuPathDB" id="FungiDB:PLEOSDRAFT_1107306"/>
<organism evidence="3 4">
    <name type="scientific">Pleurotus ostreatus (strain PC15)</name>
    <name type="common">Oyster mushroom</name>
    <dbReference type="NCBI Taxonomy" id="1137138"/>
    <lineage>
        <taxon>Eukaryota</taxon>
        <taxon>Fungi</taxon>
        <taxon>Dikarya</taxon>
        <taxon>Basidiomycota</taxon>
        <taxon>Agaricomycotina</taxon>
        <taxon>Agaricomycetes</taxon>
        <taxon>Agaricomycetidae</taxon>
        <taxon>Agaricales</taxon>
        <taxon>Pleurotineae</taxon>
        <taxon>Pleurotaceae</taxon>
        <taxon>Pleurotus</taxon>
    </lineage>
</organism>
<dbReference type="GO" id="GO:0005634">
    <property type="term" value="C:nucleus"/>
    <property type="evidence" value="ECO:0007669"/>
    <property type="project" value="UniProtKB-SubCell"/>
</dbReference>
<sequence length="533" mass="60489">MARAWTPPFNDPDALASDFVTHFFTMGILRASSDFEIRDSQFNDVQGGQKIYINTFNDCRFGSVPFTTKGMHRQQRSPSNGIPSAQQLRKVSLEVPSIFTYDPCFSKGRRGQPAMQDWACTCGYRSLPPIPYFSRPSRPIRPSNSALDDPLVNHYLTCVVSIQYLLADKEATATLIYLTVQTNATIHEAVRLLAAVHQDKRRCGQPRSLETPDRDSSRIYGKLSVALLDKKQARYTKEDAMAALLVVSSVLFDGGTGGWQLWLQVAFDYLDQIFKSPDGVENALRAHAKDDSFIFIVKNAFWFDVIASATRQQRPHYYHEIDTIFHPSRSPTSPPLLSMEDSIGCHNDIFWALNRTSAFSSTARPFLAHSRDVDFIMELLNGHAQGHRHPEPAACCCEWSRRYTSHMLCMATIVWLRSLMSGAHSVFPMEHIVQNFLQSLRSIPTEERTQRHIVRSSVFSIFICGLFVTQQEGRQLLQDHLRQQSTDSIGNCTAIMNLLESIWQDHDTVTENGKWLAPVTWRGPLKRSRLLLV</sequence>
<evidence type="ECO:0000313" key="4">
    <source>
        <dbReference type="Proteomes" id="UP000027073"/>
    </source>
</evidence>
<dbReference type="HOGENOM" id="CLU_454956_0_0_1"/>
<dbReference type="Proteomes" id="UP000027073">
    <property type="component" value="Unassembled WGS sequence"/>
</dbReference>
<proteinExistence type="predicted"/>
<keyword evidence="2" id="KW-0539">Nucleus</keyword>
<name>A0A067N8P7_PLEO1</name>
<dbReference type="InterPro" id="IPR021858">
    <property type="entry name" value="Fun_TF"/>
</dbReference>
<reference evidence="4" key="1">
    <citation type="journal article" date="2014" name="Proc. Natl. Acad. Sci. U.S.A.">
        <title>Extensive sampling of basidiomycete genomes demonstrates inadequacy of the white-rot/brown-rot paradigm for wood decay fungi.</title>
        <authorList>
            <person name="Riley R."/>
            <person name="Salamov A.A."/>
            <person name="Brown D.W."/>
            <person name="Nagy L.G."/>
            <person name="Floudas D."/>
            <person name="Held B.W."/>
            <person name="Levasseur A."/>
            <person name="Lombard V."/>
            <person name="Morin E."/>
            <person name="Otillar R."/>
            <person name="Lindquist E.A."/>
            <person name="Sun H."/>
            <person name="LaButti K.M."/>
            <person name="Schmutz J."/>
            <person name="Jabbour D."/>
            <person name="Luo H."/>
            <person name="Baker S.E."/>
            <person name="Pisabarro A.G."/>
            <person name="Walton J.D."/>
            <person name="Blanchette R.A."/>
            <person name="Henrissat B."/>
            <person name="Martin F."/>
            <person name="Cullen D."/>
            <person name="Hibbett D.S."/>
            <person name="Grigoriev I.V."/>
        </authorList>
    </citation>
    <scope>NUCLEOTIDE SEQUENCE [LARGE SCALE GENOMIC DNA]</scope>
    <source>
        <strain evidence="4">PC15</strain>
    </source>
</reference>
<accession>A0A067N8P7</accession>
<dbReference type="AlphaFoldDB" id="A0A067N8P7"/>